<gene>
    <name evidence="2" type="primary">PLEST009477</name>
    <name evidence="2" type="ORF">PLESTB_001317000</name>
</gene>
<dbReference type="AlphaFoldDB" id="A0A9W6BUK9"/>
<feature type="region of interest" description="Disordered" evidence="1">
    <location>
        <begin position="252"/>
        <end position="293"/>
    </location>
</feature>
<comment type="caution">
    <text evidence="2">The sequence shown here is derived from an EMBL/GenBank/DDBJ whole genome shotgun (WGS) entry which is preliminary data.</text>
</comment>
<keyword evidence="3" id="KW-1185">Reference proteome</keyword>
<reference evidence="2 3" key="1">
    <citation type="journal article" date="2023" name="Commun. Biol.">
        <title>Reorganization of the ancestral sex-determining regions during the evolution of trioecy in Pleodorina starrii.</title>
        <authorList>
            <person name="Takahashi K."/>
            <person name="Suzuki S."/>
            <person name="Kawai-Toyooka H."/>
            <person name="Yamamoto K."/>
            <person name="Hamaji T."/>
            <person name="Ootsuki R."/>
            <person name="Yamaguchi H."/>
            <person name="Kawachi M."/>
            <person name="Higashiyama T."/>
            <person name="Nozaki H."/>
        </authorList>
    </citation>
    <scope>NUCLEOTIDE SEQUENCE [LARGE SCALE GENOMIC DNA]</scope>
    <source>
        <strain evidence="2 3">NIES-4479</strain>
    </source>
</reference>
<feature type="compositionally biased region" description="Polar residues" evidence="1">
    <location>
        <begin position="252"/>
        <end position="264"/>
    </location>
</feature>
<dbReference type="Proteomes" id="UP001165080">
    <property type="component" value="Unassembled WGS sequence"/>
</dbReference>
<protein>
    <submittedName>
        <fullName evidence="2">Uncharacterized protein</fullName>
    </submittedName>
</protein>
<sequence length="315" mass="31981">MNLIAAAAALHRSMTAGTNVTHLQKVLMLLAAVRAWYEFVSSVKEYLASVGLSAATLSDPAALVKQMYGSLDLAAAVRVSCEFISTIKLEEVFASLGLPAPTISSLAALVKQMYGLCGSLDLTAAMRASCDFFSGGIKLTEYLASLVGLQLTLSDPAALIKQLLALCGSLDLAAAAQASYDFLSGVKLEEFFASMGLSASAISNLTALSRQMCGPLGPAAAAAARAPCEGIGGAGIGAFLIGMTSNSPASSATDGASCGSSSVPEPTAAKAATAPAVESTEPPSSGGRSGGRKHKRCKCLRCMFCCCTGRSVDAL</sequence>
<name>A0A9W6BUK9_9CHLO</name>
<evidence type="ECO:0000313" key="2">
    <source>
        <dbReference type="EMBL" id="GLC58087.1"/>
    </source>
</evidence>
<evidence type="ECO:0000256" key="1">
    <source>
        <dbReference type="SAM" id="MobiDB-lite"/>
    </source>
</evidence>
<proteinExistence type="predicted"/>
<feature type="compositionally biased region" description="Low complexity" evidence="1">
    <location>
        <begin position="266"/>
        <end position="276"/>
    </location>
</feature>
<dbReference type="EMBL" id="BRXU01000021">
    <property type="protein sequence ID" value="GLC58087.1"/>
    <property type="molecule type" value="Genomic_DNA"/>
</dbReference>
<organism evidence="2 3">
    <name type="scientific">Pleodorina starrii</name>
    <dbReference type="NCBI Taxonomy" id="330485"/>
    <lineage>
        <taxon>Eukaryota</taxon>
        <taxon>Viridiplantae</taxon>
        <taxon>Chlorophyta</taxon>
        <taxon>core chlorophytes</taxon>
        <taxon>Chlorophyceae</taxon>
        <taxon>CS clade</taxon>
        <taxon>Chlamydomonadales</taxon>
        <taxon>Volvocaceae</taxon>
        <taxon>Pleodorina</taxon>
    </lineage>
</organism>
<accession>A0A9W6BUK9</accession>
<evidence type="ECO:0000313" key="3">
    <source>
        <dbReference type="Proteomes" id="UP001165080"/>
    </source>
</evidence>